<name>A0A1V6STR9_9EURO</name>
<evidence type="ECO:0000313" key="1">
    <source>
        <dbReference type="EMBL" id="OQE17412.1"/>
    </source>
</evidence>
<proteinExistence type="predicted"/>
<dbReference type="EMBL" id="MLQL01000024">
    <property type="protein sequence ID" value="OQE17412.1"/>
    <property type="molecule type" value="Genomic_DNA"/>
</dbReference>
<comment type="caution">
    <text evidence="1">The sequence shown here is derived from an EMBL/GenBank/DDBJ whole genome shotgun (WGS) entry which is preliminary data.</text>
</comment>
<dbReference type="AlphaFoldDB" id="A0A1V6STR9"/>
<accession>A0A1V6STR9</accession>
<protein>
    <submittedName>
        <fullName evidence="1">Uncharacterized protein</fullName>
    </submittedName>
</protein>
<organism evidence="1 2">
    <name type="scientific">Penicillium flavigenum</name>
    <dbReference type="NCBI Taxonomy" id="254877"/>
    <lineage>
        <taxon>Eukaryota</taxon>
        <taxon>Fungi</taxon>
        <taxon>Dikarya</taxon>
        <taxon>Ascomycota</taxon>
        <taxon>Pezizomycotina</taxon>
        <taxon>Eurotiomycetes</taxon>
        <taxon>Eurotiomycetidae</taxon>
        <taxon>Eurotiales</taxon>
        <taxon>Aspergillaceae</taxon>
        <taxon>Penicillium</taxon>
    </lineage>
</organism>
<gene>
    <name evidence="1" type="ORF">PENFLA_c024G05092</name>
</gene>
<reference evidence="2" key="1">
    <citation type="journal article" date="2017" name="Nat. Microbiol.">
        <title>Global analysis of biosynthetic gene clusters reveals vast potential of secondary metabolite production in Penicillium species.</title>
        <authorList>
            <person name="Nielsen J.C."/>
            <person name="Grijseels S."/>
            <person name="Prigent S."/>
            <person name="Ji B."/>
            <person name="Dainat J."/>
            <person name="Nielsen K.F."/>
            <person name="Frisvad J.C."/>
            <person name="Workman M."/>
            <person name="Nielsen J."/>
        </authorList>
    </citation>
    <scope>NUCLEOTIDE SEQUENCE [LARGE SCALE GENOMIC DNA]</scope>
    <source>
        <strain evidence="2">IBT 14082</strain>
    </source>
</reference>
<sequence length="117" mass="13183">MFFQNAQGKWLLYRITAACGAGFLLSRYDQFGGLLNNKPFFATFGYPSVTIQAFKGNIQAQKQATDIVEDPSWSWYCLLSTSWWNQRYLKAIVIGSALQKSLVTGEKIVFGGKEARL</sequence>
<dbReference type="Proteomes" id="UP000191342">
    <property type="component" value="Unassembled WGS sequence"/>
</dbReference>
<keyword evidence="2" id="KW-1185">Reference proteome</keyword>
<evidence type="ECO:0000313" key="2">
    <source>
        <dbReference type="Proteomes" id="UP000191342"/>
    </source>
</evidence>